<proteinExistence type="predicted"/>
<dbReference type="AlphaFoldDB" id="A0A0C2J2A0"/>
<feature type="compositionally biased region" description="Basic and acidic residues" evidence="1">
    <location>
        <begin position="470"/>
        <end position="485"/>
    </location>
</feature>
<feature type="region of interest" description="Disordered" evidence="1">
    <location>
        <begin position="467"/>
        <end position="492"/>
    </location>
</feature>
<dbReference type="GeneID" id="63675767"/>
<dbReference type="RefSeq" id="XP_040621165.1">
    <property type="nucleotide sequence ID" value="XM_040760846.1"/>
</dbReference>
<dbReference type="HOGENOM" id="CLU_426526_0_0_1"/>
<dbReference type="Proteomes" id="UP000031575">
    <property type="component" value="Unassembled WGS sequence"/>
</dbReference>
<keyword evidence="3" id="KW-1185">Reference proteome</keyword>
<dbReference type="OrthoDB" id="10690634at2759"/>
<sequence>MHQHAAVHGLRARRHVERRVLHKDVDGPQRHAQRLAGHDGKVLGARHVVEPKLQPHDGVAGRQRVLPRGPRADAAVGVARVAAALVGPGAAGVELAVGVAGDVDGVVGELGAAAVEGVGVGQDGLHGGQVHLVGGGQAVDGVAHGRVGDVDDAARGGGVDVERAAGRERRGGDGVADAVGVEPRVARQRHRVLVDDGVAVAGDHGVDAQAEEVLVVARQDARVHDRPKRVAGRCLWRQVAVDRLRRHDARGADLVGDVAGQVEHPGQDVLVVGHGQNRLQHELALPHHDGAVRAVVGVLPGDAGVLLVHADDVGHGVRRAARVGHHAVHVVDGAEAVAAQLQVVGHDAGARVAEVKGLLLVERVARVRVGDGHVAEAEPVEERAPVVVHVVQHHALALVEADLDVPLLPRHAPAHGAVRRHLERRALGLHHAQRLEVRARVRLRLRDVLARRRRLPRRQVVHGLHGGGVEARRQQVDAHHREGRAVHHRRDGQRERVVAAVRLRRIARIPHVQEALHHPHVVAEQPLAHAVRAVDPRVRHQHGARRQLQLGHGRAHARVRQHHLFNRQNLLAVAVGVLVRGQAHVALERARRQVGHGLVELVGVAQVVGDVHAAGNHRQGRRGRAGALGGQVGHELGLGRLL</sequence>
<dbReference type="VEuPathDB" id="FungiDB:SPBR_02543"/>
<comment type="caution">
    <text evidence="2">The sequence shown here is derived from an EMBL/GenBank/DDBJ whole genome shotgun (WGS) entry which is preliminary data.</text>
</comment>
<organism evidence="2 3">
    <name type="scientific">Sporothrix brasiliensis 5110</name>
    <dbReference type="NCBI Taxonomy" id="1398154"/>
    <lineage>
        <taxon>Eukaryota</taxon>
        <taxon>Fungi</taxon>
        <taxon>Dikarya</taxon>
        <taxon>Ascomycota</taxon>
        <taxon>Pezizomycotina</taxon>
        <taxon>Sordariomycetes</taxon>
        <taxon>Sordariomycetidae</taxon>
        <taxon>Ophiostomatales</taxon>
        <taxon>Ophiostomataceae</taxon>
        <taxon>Sporothrix</taxon>
    </lineage>
</organism>
<protein>
    <submittedName>
        <fullName evidence="2">Uncharacterized protein</fullName>
    </submittedName>
</protein>
<accession>A0A0C2J2A0</accession>
<reference evidence="2 3" key="1">
    <citation type="journal article" date="2014" name="BMC Genomics">
        <title>Comparative genomics of the major fungal agents of human and animal Sporotrichosis: Sporothrix schenckii and Sporothrix brasiliensis.</title>
        <authorList>
            <person name="Teixeira M.M."/>
            <person name="de Almeida L.G."/>
            <person name="Kubitschek-Barreira P."/>
            <person name="Alves F.L."/>
            <person name="Kioshima E.S."/>
            <person name="Abadio A.K."/>
            <person name="Fernandes L."/>
            <person name="Derengowski L.S."/>
            <person name="Ferreira K.S."/>
            <person name="Souza R.C."/>
            <person name="Ruiz J.C."/>
            <person name="de Andrade N.C."/>
            <person name="Paes H.C."/>
            <person name="Nicola A.M."/>
            <person name="Albuquerque P."/>
            <person name="Gerber A.L."/>
            <person name="Martins V.P."/>
            <person name="Peconick L.D."/>
            <person name="Neto A.V."/>
            <person name="Chaucanez C.B."/>
            <person name="Silva P.A."/>
            <person name="Cunha O.L."/>
            <person name="de Oliveira F.F."/>
            <person name="dos Santos T.C."/>
            <person name="Barros A.L."/>
            <person name="Soares M.A."/>
            <person name="de Oliveira L.M."/>
            <person name="Marini M.M."/>
            <person name="Villalobos-Duno H."/>
            <person name="Cunha M.M."/>
            <person name="de Hoog S."/>
            <person name="da Silveira J.F."/>
            <person name="Henrissat B."/>
            <person name="Nino-Vega G.A."/>
            <person name="Cisalpino P.S."/>
            <person name="Mora-Montes H.M."/>
            <person name="Almeida S.R."/>
            <person name="Stajich J.E."/>
            <person name="Lopes-Bezerra L.M."/>
            <person name="Vasconcelos A.T."/>
            <person name="Felipe M.S."/>
        </authorList>
    </citation>
    <scope>NUCLEOTIDE SEQUENCE [LARGE SCALE GENOMIC DNA]</scope>
    <source>
        <strain evidence="2 3">5110</strain>
    </source>
</reference>
<evidence type="ECO:0000313" key="3">
    <source>
        <dbReference type="Proteomes" id="UP000031575"/>
    </source>
</evidence>
<name>A0A0C2J2A0_9PEZI</name>
<dbReference type="EMBL" id="AWTV01000006">
    <property type="protein sequence ID" value="KIH93155.1"/>
    <property type="molecule type" value="Genomic_DNA"/>
</dbReference>
<evidence type="ECO:0000313" key="2">
    <source>
        <dbReference type="EMBL" id="KIH93155.1"/>
    </source>
</evidence>
<evidence type="ECO:0000256" key="1">
    <source>
        <dbReference type="SAM" id="MobiDB-lite"/>
    </source>
</evidence>
<gene>
    <name evidence="2" type="ORF">SPBR_02543</name>
</gene>